<dbReference type="AlphaFoldDB" id="A0AAV2QFG4"/>
<reference evidence="8 9" key="1">
    <citation type="submission" date="2024-05" db="EMBL/GenBank/DDBJ databases">
        <authorList>
            <person name="Wallberg A."/>
        </authorList>
    </citation>
    <scope>NUCLEOTIDE SEQUENCE [LARGE SCALE GENOMIC DNA]</scope>
</reference>
<keyword evidence="5 7" id="KW-0472">Membrane</keyword>
<dbReference type="SUPFAM" id="SSF48652">
    <property type="entry name" value="Tetraspanin"/>
    <property type="match status" value="1"/>
</dbReference>
<accession>A0AAV2QFG4</accession>
<name>A0AAV2QFG4_MEGNR</name>
<feature type="transmembrane region" description="Helical" evidence="7">
    <location>
        <begin position="37"/>
        <end position="68"/>
    </location>
</feature>
<dbReference type="Pfam" id="PF00335">
    <property type="entry name" value="Tetraspanin"/>
    <property type="match status" value="1"/>
</dbReference>
<dbReference type="InterPro" id="IPR008952">
    <property type="entry name" value="Tetraspanin_EC2_sf"/>
</dbReference>
<keyword evidence="9" id="KW-1185">Reference proteome</keyword>
<keyword evidence="6" id="KW-1015">Disulfide bond</keyword>
<feature type="transmembrane region" description="Helical" evidence="7">
    <location>
        <begin position="80"/>
        <end position="102"/>
    </location>
</feature>
<proteinExistence type="inferred from homology"/>
<protein>
    <recommendedName>
        <fullName evidence="7">Tetraspanin</fullName>
    </recommendedName>
</protein>
<evidence type="ECO:0000256" key="1">
    <source>
        <dbReference type="ARBA" id="ARBA00004141"/>
    </source>
</evidence>
<dbReference type="PIRSF" id="PIRSF002419">
    <property type="entry name" value="Tetraspanin"/>
    <property type="match status" value="1"/>
</dbReference>
<dbReference type="Proteomes" id="UP001497623">
    <property type="component" value="Unassembled WGS sequence"/>
</dbReference>
<dbReference type="PANTHER" id="PTHR19282:SF544">
    <property type="entry name" value="TETRASPANIN"/>
    <property type="match status" value="1"/>
</dbReference>
<keyword evidence="3 7" id="KW-0812">Transmembrane</keyword>
<feature type="disulfide bond" evidence="6">
    <location>
        <begin position="142"/>
        <end position="163"/>
    </location>
</feature>
<comment type="subcellular location">
    <subcellularLocation>
        <location evidence="1 7">Membrane</location>
        <topology evidence="1 7">Multi-pass membrane protein</topology>
    </subcellularLocation>
</comment>
<dbReference type="Gene3D" id="1.10.1450.10">
    <property type="entry name" value="Tetraspanin"/>
    <property type="match status" value="1"/>
</dbReference>
<feature type="transmembrane region" description="Helical" evidence="7">
    <location>
        <begin position="7"/>
        <end position="31"/>
    </location>
</feature>
<evidence type="ECO:0000313" key="9">
    <source>
        <dbReference type="Proteomes" id="UP001497623"/>
    </source>
</evidence>
<organism evidence="8 9">
    <name type="scientific">Meganyctiphanes norvegica</name>
    <name type="common">Northern krill</name>
    <name type="synonym">Thysanopoda norvegica</name>
    <dbReference type="NCBI Taxonomy" id="48144"/>
    <lineage>
        <taxon>Eukaryota</taxon>
        <taxon>Metazoa</taxon>
        <taxon>Ecdysozoa</taxon>
        <taxon>Arthropoda</taxon>
        <taxon>Crustacea</taxon>
        <taxon>Multicrustacea</taxon>
        <taxon>Malacostraca</taxon>
        <taxon>Eumalacostraca</taxon>
        <taxon>Eucarida</taxon>
        <taxon>Euphausiacea</taxon>
        <taxon>Euphausiidae</taxon>
        <taxon>Meganyctiphanes</taxon>
    </lineage>
</organism>
<evidence type="ECO:0000256" key="4">
    <source>
        <dbReference type="ARBA" id="ARBA00022989"/>
    </source>
</evidence>
<evidence type="ECO:0000256" key="7">
    <source>
        <dbReference type="RuleBase" id="RU361218"/>
    </source>
</evidence>
<dbReference type="EMBL" id="CAXKWB010005610">
    <property type="protein sequence ID" value="CAL4079257.1"/>
    <property type="molecule type" value="Genomic_DNA"/>
</dbReference>
<evidence type="ECO:0000313" key="8">
    <source>
        <dbReference type="EMBL" id="CAL4079257.1"/>
    </source>
</evidence>
<evidence type="ECO:0000256" key="5">
    <source>
        <dbReference type="ARBA" id="ARBA00023136"/>
    </source>
</evidence>
<dbReference type="GO" id="GO:0005886">
    <property type="term" value="C:plasma membrane"/>
    <property type="evidence" value="ECO:0007669"/>
    <property type="project" value="TreeGrafter"/>
</dbReference>
<comment type="similarity">
    <text evidence="2 7">Belongs to the tetraspanin (TM4SF) family.</text>
</comment>
<keyword evidence="4 7" id="KW-1133">Transmembrane helix</keyword>
<comment type="caution">
    <text evidence="8">The sequence shown here is derived from an EMBL/GenBank/DDBJ whole genome shotgun (WGS) entry which is preliminary data.</text>
</comment>
<dbReference type="InterPro" id="IPR000301">
    <property type="entry name" value="Tetraspanin_animals"/>
</dbReference>
<dbReference type="InterPro" id="IPR018503">
    <property type="entry name" value="Tetraspanin_CS"/>
</dbReference>
<dbReference type="PRINTS" id="PR00259">
    <property type="entry name" value="TMFOUR"/>
</dbReference>
<feature type="transmembrane region" description="Helical" evidence="7">
    <location>
        <begin position="201"/>
        <end position="225"/>
    </location>
</feature>
<dbReference type="PANTHER" id="PTHR19282">
    <property type="entry name" value="TETRASPANIN"/>
    <property type="match status" value="1"/>
</dbReference>
<evidence type="ECO:0000256" key="6">
    <source>
        <dbReference type="PIRSR" id="PIRSR002419-1"/>
    </source>
</evidence>
<evidence type="ECO:0000256" key="2">
    <source>
        <dbReference type="ARBA" id="ARBA00006840"/>
    </source>
</evidence>
<dbReference type="PROSITE" id="PS00421">
    <property type="entry name" value="TM4_1"/>
    <property type="match status" value="1"/>
</dbReference>
<gene>
    <name evidence="8" type="ORF">MNOR_LOCUS10890</name>
</gene>
<evidence type="ECO:0000256" key="3">
    <source>
        <dbReference type="ARBA" id="ARBA00022692"/>
    </source>
</evidence>
<sequence length="233" mass="24840">MGCCNKFVLFVLNFLVFLVGAAVVVVASLTIHKGNEFGALLSGGILTLPIIVLLAGLAILLLGFLGCCGAMKENSCMLKTYALIVLVLVIAQIVLGILIFVYRGEAEDIITDSMKSAMDRYGLGDEALDASIDAAQHDLKCCGVLNYTDWQNFNYTGVADGCCKEMSKDCGANFFSDPDPSKIWETGCFTLAKSELGDYDIWLGVLAIALAVIQLICVSCACGIANKSSSQYV</sequence>
<dbReference type="InterPro" id="IPR018499">
    <property type="entry name" value="Tetraspanin/Peripherin"/>
</dbReference>